<evidence type="ECO:0000313" key="2">
    <source>
        <dbReference type="EMBL" id="THD85081.1"/>
    </source>
</evidence>
<proteinExistence type="predicted"/>
<evidence type="ECO:0008006" key="4">
    <source>
        <dbReference type="Google" id="ProtNLM"/>
    </source>
</evidence>
<keyword evidence="3" id="KW-1185">Reference proteome</keyword>
<protein>
    <recommendedName>
        <fullName evidence="4">PepSY domain-containing protein</fullName>
    </recommendedName>
</protein>
<dbReference type="RefSeq" id="WP_136393457.1">
    <property type="nucleotide sequence ID" value="NZ_SSND01000001.1"/>
</dbReference>
<feature type="chain" id="PRO_5020329330" description="PepSY domain-containing protein" evidence="1">
    <location>
        <begin position="25"/>
        <end position="102"/>
    </location>
</feature>
<dbReference type="EMBL" id="SSND01000001">
    <property type="protein sequence ID" value="THD85081.1"/>
    <property type="molecule type" value="Genomic_DNA"/>
</dbReference>
<keyword evidence="1" id="KW-0732">Signal</keyword>
<evidence type="ECO:0000256" key="1">
    <source>
        <dbReference type="SAM" id="SignalP"/>
    </source>
</evidence>
<feature type="signal peptide" evidence="1">
    <location>
        <begin position="1"/>
        <end position="24"/>
    </location>
</feature>
<sequence length="102" mass="10629">MERVLFALSLGFVGVILATGACFAAQCGPRDRVVGQLSERWGENRRSVGIAANGQVMELYASAETGTWTIVVTLPDGRSCLIASGEGFEAVAEDLPAKGSPA</sequence>
<gene>
    <name evidence="2" type="ORF">E7811_05010</name>
</gene>
<organism evidence="2 3">
    <name type="scientific">Aliigemmobacter aestuarii</name>
    <dbReference type="NCBI Taxonomy" id="1445661"/>
    <lineage>
        <taxon>Bacteria</taxon>
        <taxon>Pseudomonadati</taxon>
        <taxon>Pseudomonadota</taxon>
        <taxon>Alphaproteobacteria</taxon>
        <taxon>Rhodobacterales</taxon>
        <taxon>Paracoccaceae</taxon>
        <taxon>Aliigemmobacter</taxon>
    </lineage>
</organism>
<dbReference type="Proteomes" id="UP000309450">
    <property type="component" value="Unassembled WGS sequence"/>
</dbReference>
<evidence type="ECO:0000313" key="3">
    <source>
        <dbReference type="Proteomes" id="UP000309450"/>
    </source>
</evidence>
<dbReference type="OrthoDB" id="9810895at2"/>
<comment type="caution">
    <text evidence="2">The sequence shown here is derived from an EMBL/GenBank/DDBJ whole genome shotgun (WGS) entry which is preliminary data.</text>
</comment>
<reference evidence="2 3" key="1">
    <citation type="submission" date="2019-04" db="EMBL/GenBank/DDBJ databases">
        <title>Draft genome sequence of Gemmobacter aestuarii sp. nov.</title>
        <authorList>
            <person name="Hameed A."/>
            <person name="Lin S.-Y."/>
            <person name="Shahina M."/>
            <person name="Lai W.-A."/>
            <person name="Young C.-C."/>
        </authorList>
    </citation>
    <scope>NUCLEOTIDE SEQUENCE [LARGE SCALE GENOMIC DNA]</scope>
    <source>
        <strain evidence="2 3">CC-PW-75</strain>
    </source>
</reference>
<dbReference type="PROSITE" id="PS51257">
    <property type="entry name" value="PROKAR_LIPOPROTEIN"/>
    <property type="match status" value="1"/>
</dbReference>
<dbReference type="AlphaFoldDB" id="A0A4S3MU86"/>
<accession>A0A4S3MU86</accession>
<name>A0A4S3MU86_9RHOB</name>